<gene>
    <name evidence="1" type="ordered locus">Ilyop_2001</name>
</gene>
<organism evidence="1 2">
    <name type="scientific">Ilyobacter polytropus (strain ATCC 51220 / DSM 2926 / LMG 16218 / CuHBu1)</name>
    <dbReference type="NCBI Taxonomy" id="572544"/>
    <lineage>
        <taxon>Bacteria</taxon>
        <taxon>Fusobacteriati</taxon>
        <taxon>Fusobacteriota</taxon>
        <taxon>Fusobacteriia</taxon>
        <taxon>Fusobacteriales</taxon>
        <taxon>Fusobacteriaceae</taxon>
        <taxon>Ilyobacter</taxon>
    </lineage>
</organism>
<dbReference type="OrthoDB" id="279123at2"/>
<sequence>MKMTPYMIKAQSNMLPGKITAEGFLGDEKLNLNEIITRDEGEMIRLGMKFQTVSDLLRDLMHKGEHALGEPVTIEDKWIVQTIEARGNLPCPFEDGIFEKVTVQLKLISSEETIIYTDLSLHLLEKHHFLQGKGSPFRIEPMKIKRILCQ</sequence>
<dbReference type="HOGENOM" id="CLU_1703140_0_0_0"/>
<accession>E3HBF7</accession>
<dbReference type="KEGG" id="ipo:Ilyop_2001"/>
<dbReference type="RefSeq" id="WP_013388434.1">
    <property type="nucleotide sequence ID" value="NC_014633.1"/>
</dbReference>
<reference evidence="1 2" key="1">
    <citation type="journal article" date="2010" name="Stand. Genomic Sci.">
        <title>Complete genome sequence of Ilyobacter polytropus type strain (CuHbu1).</title>
        <authorList>
            <person name="Sikorski J."/>
            <person name="Chertkov O."/>
            <person name="Lapidus A."/>
            <person name="Nolan M."/>
            <person name="Lucas S."/>
            <person name="Del Rio T.G."/>
            <person name="Tice H."/>
            <person name="Cheng J.F."/>
            <person name="Tapia R."/>
            <person name="Han C."/>
            <person name="Goodwin L."/>
            <person name="Pitluck S."/>
            <person name="Liolios K."/>
            <person name="Ivanova N."/>
            <person name="Mavromatis K."/>
            <person name="Mikhailova N."/>
            <person name="Pati A."/>
            <person name="Chen A."/>
            <person name="Palaniappan K."/>
            <person name="Land M."/>
            <person name="Hauser L."/>
            <person name="Chang Y.J."/>
            <person name="Jeffries C.D."/>
            <person name="Brambilla E."/>
            <person name="Yasawong M."/>
            <person name="Rohde M."/>
            <person name="Pukall R."/>
            <person name="Spring S."/>
            <person name="Goker M."/>
            <person name="Woyke T."/>
            <person name="Bristow J."/>
            <person name="Eisen J.A."/>
            <person name="Markowitz V."/>
            <person name="Hugenholtz P."/>
            <person name="Kyrpides N.C."/>
            <person name="Klenk H.P."/>
        </authorList>
    </citation>
    <scope>NUCLEOTIDE SEQUENCE [LARGE SCALE GENOMIC DNA]</scope>
    <source>
        <strain evidence="2">ATCC 51220 / DSM 2926 / LMG 16218 / CuHBu1</strain>
        <plasmid evidence="2">pILYOP01</plasmid>
    </source>
</reference>
<geneLocation type="plasmid" evidence="1 2">
    <name>pILYOP01</name>
</geneLocation>
<evidence type="ECO:0000313" key="1">
    <source>
        <dbReference type="EMBL" id="ADO83772.1"/>
    </source>
</evidence>
<evidence type="ECO:0000313" key="2">
    <source>
        <dbReference type="Proteomes" id="UP000006875"/>
    </source>
</evidence>
<protein>
    <submittedName>
        <fullName evidence="1">Uncharacterized protein</fullName>
    </submittedName>
</protein>
<keyword evidence="2" id="KW-1185">Reference proteome</keyword>
<keyword evidence="1" id="KW-0614">Plasmid</keyword>
<proteinExistence type="predicted"/>
<name>E3HBF7_ILYPC</name>
<dbReference type="Proteomes" id="UP000006875">
    <property type="component" value="Plasmid pILYOP01"/>
</dbReference>
<dbReference type="AlphaFoldDB" id="E3HBF7"/>
<dbReference type="EMBL" id="CP002282">
    <property type="protein sequence ID" value="ADO83772.1"/>
    <property type="molecule type" value="Genomic_DNA"/>
</dbReference>